<organism evidence="1 2">
    <name type="scientific">Leucogyrophana mollusca</name>
    <dbReference type="NCBI Taxonomy" id="85980"/>
    <lineage>
        <taxon>Eukaryota</taxon>
        <taxon>Fungi</taxon>
        <taxon>Dikarya</taxon>
        <taxon>Basidiomycota</taxon>
        <taxon>Agaricomycotina</taxon>
        <taxon>Agaricomycetes</taxon>
        <taxon>Agaricomycetidae</taxon>
        <taxon>Boletales</taxon>
        <taxon>Boletales incertae sedis</taxon>
        <taxon>Leucogyrophana</taxon>
    </lineage>
</organism>
<sequence length="456" mass="48795">MAAVDVEIAFSADADAGQPSTISRDWDGSYVEPLSPAQQRVTLKCSQCDTSPCSVNLLTELRQCQLGDTPVVSFAVTIKDLPLPLAGDNLLSALSTLVARPSNHAADETGQSLPVTVITLGRSLRTGFSFDLRFIAFSRRSATKKLAAPLAIYASSAVLQAISPKLAFNDTNGARQDRLTVDLSDHFNGGGALLAEALDDYDYDSDSDFDEDEVVAKDCVGLLGAAQEGFAHSPEPSIWSPPQGVIEEVQKGGDQASQSSKTPRDRENKASISHNDYDESLGEMAVDSSELAPSSSGRSDQPLGSVNVGRTIVVKGALHKTWHALIYYCYTGNVIFSPLKSQGSPRTTVPSDGPPPCSPKSMYRLADHFGIDALKDLAFAAISEGLSETNVLDEALSRFTSKFPIIQNMEIAMLLEHRGAPEVLNALPAKIEKAVRGEMPHSGQVLSALLAQLYQR</sequence>
<evidence type="ECO:0000313" key="2">
    <source>
        <dbReference type="Proteomes" id="UP000790709"/>
    </source>
</evidence>
<protein>
    <submittedName>
        <fullName evidence="1">Uncharacterized protein</fullName>
    </submittedName>
</protein>
<proteinExistence type="predicted"/>
<comment type="caution">
    <text evidence="1">The sequence shown here is derived from an EMBL/GenBank/DDBJ whole genome shotgun (WGS) entry which is preliminary data.</text>
</comment>
<keyword evidence="2" id="KW-1185">Reference proteome</keyword>
<name>A0ACB8BNT5_9AGAM</name>
<gene>
    <name evidence="1" type="ORF">BV22DRAFT_1062764</name>
</gene>
<reference evidence="1" key="1">
    <citation type="journal article" date="2021" name="New Phytol.">
        <title>Evolutionary innovations through gain and loss of genes in the ectomycorrhizal Boletales.</title>
        <authorList>
            <person name="Wu G."/>
            <person name="Miyauchi S."/>
            <person name="Morin E."/>
            <person name="Kuo A."/>
            <person name="Drula E."/>
            <person name="Varga T."/>
            <person name="Kohler A."/>
            <person name="Feng B."/>
            <person name="Cao Y."/>
            <person name="Lipzen A."/>
            <person name="Daum C."/>
            <person name="Hundley H."/>
            <person name="Pangilinan J."/>
            <person name="Johnson J."/>
            <person name="Barry K."/>
            <person name="LaButti K."/>
            <person name="Ng V."/>
            <person name="Ahrendt S."/>
            <person name="Min B."/>
            <person name="Choi I.G."/>
            <person name="Park H."/>
            <person name="Plett J.M."/>
            <person name="Magnuson J."/>
            <person name="Spatafora J.W."/>
            <person name="Nagy L.G."/>
            <person name="Henrissat B."/>
            <person name="Grigoriev I.V."/>
            <person name="Yang Z.L."/>
            <person name="Xu J."/>
            <person name="Martin F.M."/>
        </authorList>
    </citation>
    <scope>NUCLEOTIDE SEQUENCE</scope>
    <source>
        <strain evidence="1">KUC20120723A-06</strain>
    </source>
</reference>
<accession>A0ACB8BNT5</accession>
<evidence type="ECO:0000313" key="1">
    <source>
        <dbReference type="EMBL" id="KAH7926533.1"/>
    </source>
</evidence>
<dbReference type="EMBL" id="MU266381">
    <property type="protein sequence ID" value="KAH7926533.1"/>
    <property type="molecule type" value="Genomic_DNA"/>
</dbReference>
<dbReference type="Proteomes" id="UP000790709">
    <property type="component" value="Unassembled WGS sequence"/>
</dbReference>